<proteinExistence type="predicted"/>
<dbReference type="AlphaFoldDB" id="A0A0R3S6W5"/>
<keyword evidence="4" id="KW-1185">Reference proteome</keyword>
<dbReference type="GO" id="GO:0008270">
    <property type="term" value="F:zinc ion binding"/>
    <property type="evidence" value="ECO:0007669"/>
    <property type="project" value="UniProtKB-KW"/>
</dbReference>
<evidence type="ECO:0000256" key="2">
    <source>
        <dbReference type="ARBA" id="ARBA00022771"/>
    </source>
</evidence>
<keyword evidence="3" id="KW-0862">Zinc</keyword>
<keyword evidence="1" id="KW-0479">Metal-binding</keyword>
<name>A0A0R3S6W5_9BILA</name>
<sequence length="189" mass="22433">MVNDEKGILNLVGEGDIIHFSTHDELALQNAKNSQLHIQTNEDFPQNTKKENTTMKEDHPFGTCKCCNQPLYGIRYKCYVCDDYDLYGTDPDHTMVRYTTPRTSKVDARPKCSRLVAPNYYEFFYMREFCLTQLKLRHFYIKIISGRKKEVKELGSIKKDEFKRRSFLFQKLECMMKKEEKNYKCQFVS</sequence>
<dbReference type="Proteomes" id="UP000050640">
    <property type="component" value="Unplaced"/>
</dbReference>
<dbReference type="Gene3D" id="3.30.60.90">
    <property type="match status" value="1"/>
</dbReference>
<accession>A0A0R3S6W5</accession>
<dbReference type="WBParaSite" id="EEL_0001053701-mRNA-1">
    <property type="protein sequence ID" value="EEL_0001053701-mRNA-1"/>
    <property type="gene ID" value="EEL_0001053701"/>
</dbReference>
<organism evidence="4 5">
    <name type="scientific">Elaeophora elaphi</name>
    <dbReference type="NCBI Taxonomy" id="1147741"/>
    <lineage>
        <taxon>Eukaryota</taxon>
        <taxon>Metazoa</taxon>
        <taxon>Ecdysozoa</taxon>
        <taxon>Nematoda</taxon>
        <taxon>Chromadorea</taxon>
        <taxon>Rhabditida</taxon>
        <taxon>Spirurina</taxon>
        <taxon>Spiruromorpha</taxon>
        <taxon>Filarioidea</taxon>
        <taxon>Onchocercidae</taxon>
        <taxon>Elaeophora</taxon>
    </lineage>
</organism>
<evidence type="ECO:0000256" key="1">
    <source>
        <dbReference type="ARBA" id="ARBA00022723"/>
    </source>
</evidence>
<protein>
    <submittedName>
        <fullName evidence="5">ZZ-type domain-containing protein</fullName>
    </submittedName>
</protein>
<reference evidence="5" key="1">
    <citation type="submission" date="2017-02" db="UniProtKB">
        <authorList>
            <consortium name="WormBaseParasite"/>
        </authorList>
    </citation>
    <scope>IDENTIFICATION</scope>
</reference>
<dbReference type="InterPro" id="IPR043145">
    <property type="entry name" value="Znf_ZZ_sf"/>
</dbReference>
<evidence type="ECO:0000256" key="3">
    <source>
        <dbReference type="ARBA" id="ARBA00022833"/>
    </source>
</evidence>
<dbReference type="SUPFAM" id="SSF57850">
    <property type="entry name" value="RING/U-box"/>
    <property type="match status" value="1"/>
</dbReference>
<keyword evidence="2" id="KW-0863">Zinc-finger</keyword>
<evidence type="ECO:0000313" key="4">
    <source>
        <dbReference type="Proteomes" id="UP000050640"/>
    </source>
</evidence>
<dbReference type="STRING" id="1147741.A0A0R3S6W5"/>
<evidence type="ECO:0000313" key="5">
    <source>
        <dbReference type="WBParaSite" id="EEL_0001053701-mRNA-1"/>
    </source>
</evidence>